<dbReference type="SMART" id="SM01089">
    <property type="entry name" value="Connexin_CCC"/>
    <property type="match status" value="1"/>
</dbReference>
<evidence type="ECO:0000259" key="15">
    <source>
        <dbReference type="SMART" id="SM00037"/>
    </source>
</evidence>
<feature type="compositionally biased region" description="Polar residues" evidence="13">
    <location>
        <begin position="301"/>
        <end position="311"/>
    </location>
</feature>
<evidence type="ECO:0000313" key="17">
    <source>
        <dbReference type="EMBL" id="VZP20166.1"/>
    </source>
</evidence>
<dbReference type="PANTHER" id="PTHR11984:SF54">
    <property type="entry name" value="GAP JUNCTION ALPHA-4 PROTEIN"/>
    <property type="match status" value="1"/>
</dbReference>
<evidence type="ECO:0000256" key="8">
    <source>
        <dbReference type="ARBA" id="ARBA00022868"/>
    </source>
</evidence>
<organism evidence="17">
    <name type="scientific">Otolemur garnettii</name>
    <name type="common">Small-eared galago</name>
    <name type="synonym">Garnett's greater bushbaby</name>
    <dbReference type="NCBI Taxonomy" id="30611"/>
    <lineage>
        <taxon>Eukaryota</taxon>
        <taxon>Metazoa</taxon>
        <taxon>Chordata</taxon>
        <taxon>Craniata</taxon>
        <taxon>Vertebrata</taxon>
        <taxon>Euteleostomi</taxon>
        <taxon>Mammalia</taxon>
        <taxon>Eutheria</taxon>
        <taxon>Euarchontoglires</taxon>
        <taxon>Primates</taxon>
        <taxon>Strepsirrhini</taxon>
        <taxon>Lorisiformes</taxon>
        <taxon>Galagidae</taxon>
        <taxon>Otolemur</taxon>
    </lineage>
</organism>
<evidence type="ECO:0000256" key="4">
    <source>
        <dbReference type="ARBA" id="ARBA00006589"/>
    </source>
</evidence>
<evidence type="ECO:0000256" key="1">
    <source>
        <dbReference type="ARBA" id="ARBA00003922"/>
    </source>
</evidence>
<evidence type="ECO:0000256" key="11">
    <source>
        <dbReference type="ARBA" id="ARBA00023136"/>
    </source>
</evidence>
<dbReference type="Pfam" id="PF00029">
    <property type="entry name" value="Connexin"/>
    <property type="match status" value="1"/>
</dbReference>
<gene>
    <name evidence="17" type="primary">CXNH1</name>
</gene>
<evidence type="ECO:0000256" key="5">
    <source>
        <dbReference type="ARBA" id="ARBA00011455"/>
    </source>
</evidence>
<feature type="compositionally biased region" description="Basic and acidic residues" evidence="13">
    <location>
        <begin position="286"/>
        <end position="300"/>
    </location>
</feature>
<comment type="subunit">
    <text evidence="5 12">A connexon is composed of a hexamer of connexins.</text>
</comment>
<dbReference type="Gene3D" id="1.20.1440.80">
    <property type="entry name" value="Gap junction channel protein cysteine-rich domain"/>
    <property type="match status" value="1"/>
</dbReference>
<dbReference type="EMBL" id="LT990366">
    <property type="protein sequence ID" value="VZP20166.1"/>
    <property type="molecule type" value="Genomic_DNA"/>
</dbReference>
<keyword evidence="10 14" id="KW-1133">Transmembrane helix</keyword>
<dbReference type="PROSITE" id="PS00408">
    <property type="entry name" value="CONNEXINS_2"/>
    <property type="match status" value="1"/>
</dbReference>
<feature type="domain" description="Connexin N-terminal" evidence="15">
    <location>
        <begin position="54"/>
        <end position="87"/>
    </location>
</feature>
<dbReference type="InterPro" id="IPR019570">
    <property type="entry name" value="Connexin_CCC"/>
</dbReference>
<comment type="subcellular location">
    <subcellularLocation>
        <location evidence="2">Cell junction</location>
        <location evidence="2">Gap junction</location>
    </subcellularLocation>
    <subcellularLocation>
        <location evidence="3 12">Cell membrane</location>
        <topology evidence="3 12">Multi-pass membrane protein</topology>
    </subcellularLocation>
</comment>
<dbReference type="InterPro" id="IPR017990">
    <property type="entry name" value="Connexin_CS"/>
</dbReference>
<comment type="function">
    <text evidence="1 12">One gap junction consists of a cluster of closely packed pairs of transmembrane channels, the connexons, through which materials of low MW diffuse from one cell to a neighboring cell.</text>
</comment>
<feature type="region of interest" description="Disordered" evidence="13">
    <location>
        <begin position="267"/>
        <end position="311"/>
    </location>
</feature>
<keyword evidence="11 14" id="KW-0472">Membrane</keyword>
<sequence length="311" mass="35698">MLCLPADRDPGAMVNWDFFKKLLKLVKEHSTVVGRIHLTVLIIRILIFALATNWVWGDEQLDFKCSMTEPGCTNVCYNQAFPISPIRYWVLQFFFISTPTLVYLGHVMYYSWRKKQRQKKKEVIQAPGTIKHQMSNKSGRRQIKGALKQTYVATVLWRSVLEAGFLYGQWHIYGWTMEPAFSCHRAPCPYVVECFVSHPLAKTVFMIFMLLVGLMFLVLNIVDLVYLWCVSISPKNQTLKKPQDTPPVQGTSSERFTNQVFIYLTHKGQEPSSPSCPTDNAFSSSEENRANLTTEERLDSSRTPLSQDPTP</sequence>
<accession>A0A654ICW2</accession>
<evidence type="ECO:0000256" key="12">
    <source>
        <dbReference type="RuleBase" id="RU000630"/>
    </source>
</evidence>
<feature type="domain" description="Connexin cysteine-rich" evidence="16">
    <location>
        <begin position="161"/>
        <end position="227"/>
    </location>
</feature>
<dbReference type="InterPro" id="IPR000500">
    <property type="entry name" value="Connexin"/>
</dbReference>
<dbReference type="PANTHER" id="PTHR11984">
    <property type="entry name" value="CONNEXIN"/>
    <property type="match status" value="1"/>
</dbReference>
<dbReference type="AlphaFoldDB" id="A0A654ICW2"/>
<evidence type="ECO:0000256" key="9">
    <source>
        <dbReference type="ARBA" id="ARBA00022949"/>
    </source>
</evidence>
<evidence type="ECO:0000256" key="3">
    <source>
        <dbReference type="ARBA" id="ARBA00004651"/>
    </source>
</evidence>
<feature type="transmembrane region" description="Helical" evidence="14">
    <location>
        <begin position="205"/>
        <end position="228"/>
    </location>
</feature>
<dbReference type="GO" id="GO:0005922">
    <property type="term" value="C:connexin complex"/>
    <property type="evidence" value="ECO:0007669"/>
    <property type="project" value="InterPro"/>
</dbReference>
<protein>
    <recommendedName>
        <fullName evidence="12">Gap junction protein</fullName>
    </recommendedName>
</protein>
<keyword evidence="8 12" id="KW-0303">Gap junction</keyword>
<comment type="similarity">
    <text evidence="4">Belongs to the connexin family. Alpha-type (group II) subfamily.</text>
</comment>
<keyword evidence="6" id="KW-1003">Cell membrane</keyword>
<keyword evidence="7 12" id="KW-0812">Transmembrane</keyword>
<dbReference type="InterPro" id="IPR038359">
    <property type="entry name" value="Connexin_N_sf"/>
</dbReference>
<evidence type="ECO:0000256" key="6">
    <source>
        <dbReference type="ARBA" id="ARBA00022475"/>
    </source>
</evidence>
<feature type="transmembrane region" description="Helical" evidence="14">
    <location>
        <begin position="32"/>
        <end position="56"/>
    </location>
</feature>
<evidence type="ECO:0000259" key="16">
    <source>
        <dbReference type="SMART" id="SM01089"/>
    </source>
</evidence>
<dbReference type="GO" id="GO:0005243">
    <property type="term" value="F:gap junction channel activity"/>
    <property type="evidence" value="ECO:0007669"/>
    <property type="project" value="TreeGrafter"/>
</dbReference>
<feature type="transmembrane region" description="Helical" evidence="14">
    <location>
        <begin position="89"/>
        <end position="112"/>
    </location>
</feature>
<evidence type="ECO:0000256" key="7">
    <source>
        <dbReference type="ARBA" id="ARBA00022692"/>
    </source>
</evidence>
<keyword evidence="9" id="KW-0965">Cell junction</keyword>
<dbReference type="PRINTS" id="PR00206">
    <property type="entry name" value="CONNEXIN"/>
</dbReference>
<evidence type="ECO:0000256" key="14">
    <source>
        <dbReference type="SAM" id="Phobius"/>
    </source>
</evidence>
<name>A0A654ICW2_OTOGA</name>
<reference evidence="17" key="1">
    <citation type="journal article" date="2019" name="Sci. Rep.">
        <title>Comparative genomic analysis of eutherian connexin genes.</title>
        <authorList>
            <person name="Premzl M."/>
        </authorList>
    </citation>
    <scope>NUCLEOTIDE SEQUENCE</scope>
</reference>
<dbReference type="GO" id="GO:0007267">
    <property type="term" value="P:cell-cell signaling"/>
    <property type="evidence" value="ECO:0007669"/>
    <property type="project" value="TreeGrafter"/>
</dbReference>
<feature type="compositionally biased region" description="Polar residues" evidence="13">
    <location>
        <begin position="270"/>
        <end position="285"/>
    </location>
</feature>
<evidence type="ECO:0000256" key="10">
    <source>
        <dbReference type="ARBA" id="ARBA00022989"/>
    </source>
</evidence>
<evidence type="ECO:0000256" key="2">
    <source>
        <dbReference type="ARBA" id="ARBA00004610"/>
    </source>
</evidence>
<dbReference type="InterPro" id="IPR013092">
    <property type="entry name" value="Connexin_N"/>
</dbReference>
<evidence type="ECO:0000256" key="13">
    <source>
        <dbReference type="SAM" id="MobiDB-lite"/>
    </source>
</evidence>
<proteinExistence type="inferred from homology"/>
<dbReference type="SMART" id="SM00037">
    <property type="entry name" value="CNX"/>
    <property type="match status" value="1"/>
</dbReference>